<organism evidence="3 4">
    <name type="scientific">Cohnella fermenti</name>
    <dbReference type="NCBI Taxonomy" id="2565925"/>
    <lineage>
        <taxon>Bacteria</taxon>
        <taxon>Bacillati</taxon>
        <taxon>Bacillota</taxon>
        <taxon>Bacilli</taxon>
        <taxon>Bacillales</taxon>
        <taxon>Paenibacillaceae</taxon>
        <taxon>Cohnella</taxon>
    </lineage>
</organism>
<keyword evidence="1" id="KW-0051">Antiviral defense</keyword>
<evidence type="ECO:0000256" key="1">
    <source>
        <dbReference type="ARBA" id="ARBA00023118"/>
    </source>
</evidence>
<reference evidence="3 4" key="1">
    <citation type="submission" date="2019-04" db="EMBL/GenBank/DDBJ databases">
        <title>Cohnella sp. nov. isolated from preserved vegetables.</title>
        <authorList>
            <person name="Lin S.-Y."/>
            <person name="Hung M.-H."/>
            <person name="Young C.-C."/>
        </authorList>
    </citation>
    <scope>NUCLEOTIDE SEQUENCE [LARGE SCALE GENOMIC DNA]</scope>
    <source>
        <strain evidence="3 4">CC-MHH1044</strain>
    </source>
</reference>
<dbReference type="RefSeq" id="WP_136368010.1">
    <property type="nucleotide sequence ID" value="NZ_SSOB01000001.1"/>
</dbReference>
<proteinExistence type="predicted"/>
<dbReference type="Pfam" id="PF03787">
    <property type="entry name" value="RAMPs"/>
    <property type="match status" value="2"/>
</dbReference>
<sequence length="609" mass="70752">MTYNFVNPYNFVPFEGKCRRSPLQKGGTGDKTLTGYIQCELTTLTPIFIPNTSNDKALHKEVEQEGASYDFYSYADLGTDNKGAANDRYQQPVIPGSELRGVIRSVHEAAFNGCMSSVDLNRLLHRRTNKIKKPGLLRRNCSGEWELLECSREGLKKWRTKKLVEGQKIYLDRHQRGDRDFREYRQGRYEQEAYFHKGEFFGKKTKESAFVPGKMIVGVSEREIKRFKRLLNGYKNGEFKTKTEGHNQYEAYIRYVGDLENLPLNRWIPVYYEPYKDNQGNDMAAYFTPAMMSQEVFDTSIKQLLHEHGEYEPCQDRGNVCPVCVLFGMTGTTSIASRVRISDARVEEQADGDASRFFMQDTVWPELGEPKPSAVEFYTYHLNNQVRSFSPKYEYWTYDYKRVGTNLQFLSSKDIQLRGRKFYWHSEPGVHAEVELSSMRQRVRPVKDNVVFKFRLYFDRVTEDELARLCWTLTFNDSDCAHKIGRGKPIGFGSVRIKTAEIKVRTIDPVTGEWLLTDYEADRLPVNKLSLTKPMQDLQRIANWTSSKHSRVTYPFIDSKNNASSSGINDSASHQWFKQNRIEKTHRSEFKDVLHRIQEDAPDSVNKER</sequence>
<evidence type="ECO:0000313" key="4">
    <source>
        <dbReference type="Proteomes" id="UP000310636"/>
    </source>
</evidence>
<evidence type="ECO:0000313" key="3">
    <source>
        <dbReference type="EMBL" id="THF84696.1"/>
    </source>
</evidence>
<accession>A0A4V3WGL1</accession>
<dbReference type="CDD" id="cd09726">
    <property type="entry name" value="RAMP_I_III"/>
    <property type="match status" value="1"/>
</dbReference>
<comment type="caution">
    <text evidence="3">The sequence shown here is derived from an EMBL/GenBank/DDBJ whole genome shotgun (WGS) entry which is preliminary data.</text>
</comment>
<keyword evidence="4" id="KW-1185">Reference proteome</keyword>
<dbReference type="OrthoDB" id="5362408at2"/>
<gene>
    <name evidence="3" type="ORF">E6C55_01625</name>
</gene>
<feature type="domain" description="CRISPR type III-associated protein" evidence="2">
    <location>
        <begin position="40"/>
        <end position="260"/>
    </location>
</feature>
<name>A0A4V3WGL1_9BACL</name>
<protein>
    <recommendedName>
        <fullName evidence="2">CRISPR type III-associated protein domain-containing protein</fullName>
    </recommendedName>
</protein>
<dbReference type="Proteomes" id="UP000310636">
    <property type="component" value="Unassembled WGS sequence"/>
</dbReference>
<dbReference type="GO" id="GO:0051607">
    <property type="term" value="P:defense response to virus"/>
    <property type="evidence" value="ECO:0007669"/>
    <property type="project" value="UniProtKB-KW"/>
</dbReference>
<dbReference type="EMBL" id="SSOB01000001">
    <property type="protein sequence ID" value="THF84696.1"/>
    <property type="molecule type" value="Genomic_DNA"/>
</dbReference>
<dbReference type="InterPro" id="IPR005537">
    <property type="entry name" value="RAMP_III_fam"/>
</dbReference>
<feature type="domain" description="CRISPR type III-associated protein" evidence="2">
    <location>
        <begin position="311"/>
        <end position="496"/>
    </location>
</feature>
<evidence type="ECO:0000259" key="2">
    <source>
        <dbReference type="Pfam" id="PF03787"/>
    </source>
</evidence>
<dbReference type="AlphaFoldDB" id="A0A4V3WGL1"/>